<dbReference type="RefSeq" id="WP_207466303.1">
    <property type="nucleotide sequence ID" value="NZ_JAFNAW010000008.1"/>
</dbReference>
<proteinExistence type="predicted"/>
<accession>A0ABV7IEA5</accession>
<dbReference type="Proteomes" id="UP001595557">
    <property type="component" value="Unassembled WGS sequence"/>
</dbReference>
<organism evidence="1 2">
    <name type="scientific">Paracoccus fontiphilus</name>
    <dbReference type="NCBI Taxonomy" id="1815556"/>
    <lineage>
        <taxon>Bacteria</taxon>
        <taxon>Pseudomonadati</taxon>
        <taxon>Pseudomonadota</taxon>
        <taxon>Alphaproteobacteria</taxon>
        <taxon>Rhodobacterales</taxon>
        <taxon>Paracoccaceae</taxon>
        <taxon>Paracoccus</taxon>
    </lineage>
</organism>
<comment type="caution">
    <text evidence="1">The sequence shown here is derived from an EMBL/GenBank/DDBJ whole genome shotgun (WGS) entry which is preliminary data.</text>
</comment>
<name>A0ABV7IEA5_9RHOB</name>
<reference evidence="2" key="1">
    <citation type="journal article" date="2019" name="Int. J. Syst. Evol. Microbiol.">
        <title>The Global Catalogue of Microorganisms (GCM) 10K type strain sequencing project: providing services to taxonomists for standard genome sequencing and annotation.</title>
        <authorList>
            <consortium name="The Broad Institute Genomics Platform"/>
            <consortium name="The Broad Institute Genome Sequencing Center for Infectious Disease"/>
            <person name="Wu L."/>
            <person name="Ma J."/>
        </authorList>
    </citation>
    <scope>NUCLEOTIDE SEQUENCE [LARGE SCALE GENOMIC DNA]</scope>
    <source>
        <strain evidence="2">KCTC 52239</strain>
    </source>
</reference>
<dbReference type="EMBL" id="JBHRTE010000004">
    <property type="protein sequence ID" value="MFC3166652.1"/>
    <property type="molecule type" value="Genomic_DNA"/>
</dbReference>
<sequence>MKSFIRVLQQRCPQDTRSSTARPEADKLVCLQGVTMKKTAKSPAEKAVKALLAKYACPVPFHAVRTRFLGNIATPAMSTSPLPIVKGLWGGELPPFDSMDDLNELLEALVQGLWNDLTRHQKRSQPFRLTRLSMDATAAQVARYARVRFEELDGFLEGLFNGEEAIDLPEHAHEAVGRLQELRAMMAGIRELVTREPQPDDRPQLETTFRHLQELTRIMETEIHEAVLSCARVRHQRLDGIPFAKPTLH</sequence>
<gene>
    <name evidence="1" type="ORF">ACFOD7_01135</name>
</gene>
<evidence type="ECO:0000313" key="2">
    <source>
        <dbReference type="Proteomes" id="UP001595557"/>
    </source>
</evidence>
<evidence type="ECO:0000313" key="1">
    <source>
        <dbReference type="EMBL" id="MFC3166652.1"/>
    </source>
</evidence>
<protein>
    <submittedName>
        <fullName evidence="1">Uncharacterized protein</fullName>
    </submittedName>
</protein>
<keyword evidence="2" id="KW-1185">Reference proteome</keyword>